<reference evidence="2" key="1">
    <citation type="submission" date="2022-05" db="EMBL/GenBank/DDBJ databases">
        <title>Comparative Genomics of Spacecraft Associated Microbes.</title>
        <authorList>
            <person name="Tran M.T."/>
            <person name="Wright A."/>
            <person name="Seuylemezian A."/>
            <person name="Eisen J."/>
            <person name="Coil D."/>
        </authorList>
    </citation>
    <scope>NUCLEOTIDE SEQUENCE</scope>
    <source>
        <strain evidence="2">214.1.1</strain>
    </source>
</reference>
<evidence type="ECO:0000313" key="2">
    <source>
        <dbReference type="EMBL" id="MCM3714122.1"/>
    </source>
</evidence>
<keyword evidence="1" id="KW-0472">Membrane</keyword>
<keyword evidence="3" id="KW-1185">Reference proteome</keyword>
<sequence>MKREEVMAFFAFSIGMLLVFIIQIVQFQLRYSGMDFMIEGRRVAGPPAGFELFIAPTFFFLAGFYFLHVLNKKKKNNIDKK</sequence>
<dbReference type="EMBL" id="JAMBOL010000005">
    <property type="protein sequence ID" value="MCM3714122.1"/>
    <property type="molecule type" value="Genomic_DNA"/>
</dbReference>
<name>A0A9X2DPQ0_9BACI</name>
<dbReference type="Proteomes" id="UP001139179">
    <property type="component" value="Unassembled WGS sequence"/>
</dbReference>
<protein>
    <submittedName>
        <fullName evidence="2">Uncharacterized protein</fullName>
    </submittedName>
</protein>
<evidence type="ECO:0000313" key="3">
    <source>
        <dbReference type="Proteomes" id="UP001139179"/>
    </source>
</evidence>
<dbReference type="AlphaFoldDB" id="A0A9X2DPQ0"/>
<organism evidence="2 3">
    <name type="scientific">Halalkalibacter oceani</name>
    <dbReference type="NCBI Taxonomy" id="1653776"/>
    <lineage>
        <taxon>Bacteria</taxon>
        <taxon>Bacillati</taxon>
        <taxon>Bacillota</taxon>
        <taxon>Bacilli</taxon>
        <taxon>Bacillales</taxon>
        <taxon>Bacillaceae</taxon>
        <taxon>Halalkalibacter</taxon>
    </lineage>
</organism>
<evidence type="ECO:0000256" key="1">
    <source>
        <dbReference type="SAM" id="Phobius"/>
    </source>
</evidence>
<keyword evidence="1" id="KW-1133">Transmembrane helix</keyword>
<accession>A0A9X2DPQ0</accession>
<gene>
    <name evidence="2" type="ORF">M3202_08485</name>
</gene>
<dbReference type="RefSeq" id="WP_251222909.1">
    <property type="nucleotide sequence ID" value="NZ_JAMBOL010000005.1"/>
</dbReference>
<feature type="transmembrane region" description="Helical" evidence="1">
    <location>
        <begin position="7"/>
        <end position="29"/>
    </location>
</feature>
<feature type="transmembrane region" description="Helical" evidence="1">
    <location>
        <begin position="49"/>
        <end position="70"/>
    </location>
</feature>
<comment type="caution">
    <text evidence="2">The sequence shown here is derived from an EMBL/GenBank/DDBJ whole genome shotgun (WGS) entry which is preliminary data.</text>
</comment>
<keyword evidence="1" id="KW-0812">Transmembrane</keyword>
<proteinExistence type="predicted"/>